<feature type="domain" description="DUF1559" evidence="2">
    <location>
        <begin position="73"/>
        <end position="282"/>
    </location>
</feature>
<proteinExistence type="predicted"/>
<dbReference type="PANTHER" id="PTHR30093:SF2">
    <property type="entry name" value="TYPE II SECRETION SYSTEM PROTEIN H"/>
    <property type="match status" value="1"/>
</dbReference>
<dbReference type="EMBL" id="AP021861">
    <property type="protein sequence ID" value="BBO30623.1"/>
    <property type="molecule type" value="Genomic_DNA"/>
</dbReference>
<evidence type="ECO:0000313" key="4">
    <source>
        <dbReference type="Proteomes" id="UP000326837"/>
    </source>
</evidence>
<feature type="transmembrane region" description="Helical" evidence="1">
    <location>
        <begin position="12"/>
        <end position="41"/>
    </location>
</feature>
<keyword evidence="1" id="KW-1133">Transmembrane helix</keyword>
<evidence type="ECO:0000259" key="2">
    <source>
        <dbReference type="Pfam" id="PF07596"/>
    </source>
</evidence>
<sequence>MQFRIADVVYLFTLYATSFAAFGPLGFLVGTIVGLFWLGVFKTFRMKLVEFLIVVMIVGTLVGLIFSAQMGSREPYRVAGCRHNLTNLAKALLAFDAGHGHLPQAIVPDSQDRPMHSWRTSILPQLDQQSLASAYDLSQPWDSPKNSATLSAGIELFECLSDPPSQANAPHTSYFAIVGSQTAWPKDRGLAPNEITDGREATLLLLEVAGWDVPWGKPRDLTYDEALNVLLGKSPPSSRFAASAYGPVTHRYYSKPGHFYKGHGTPRPGFHAAFADGKVRFLPVPLPEEIAKALLTANAGDHVDWEEFERLTASQLDYAKIYATIAFAIVALWPVRRVFRKRSVLAPGLKNRGLSGGMSK</sequence>
<dbReference type="Pfam" id="PF07596">
    <property type="entry name" value="SBP_bac_10"/>
    <property type="match status" value="1"/>
</dbReference>
<evidence type="ECO:0000256" key="1">
    <source>
        <dbReference type="SAM" id="Phobius"/>
    </source>
</evidence>
<feature type="transmembrane region" description="Helical" evidence="1">
    <location>
        <begin position="48"/>
        <end position="68"/>
    </location>
</feature>
<reference evidence="4" key="1">
    <citation type="submission" date="2019-10" db="EMBL/GenBank/DDBJ databases">
        <title>Lacipirellula parvula gen. nov., sp. nov., representing a lineage of planctomycetes widespread in freshwater anoxic habitats, and description of the family Lacipirellulaceae.</title>
        <authorList>
            <person name="Dedysh S.N."/>
            <person name="Kulichevskaya I.S."/>
            <person name="Beletsky A.V."/>
            <person name="Rakitin A.L."/>
            <person name="Mardanov A.V."/>
            <person name="Ivanova A.A."/>
            <person name="Saltykova V.X."/>
            <person name="Rijpstra W.I.C."/>
            <person name="Sinninghe Damste J.S."/>
            <person name="Ravin N.V."/>
        </authorList>
    </citation>
    <scope>NUCLEOTIDE SEQUENCE [LARGE SCALE GENOMIC DNA]</scope>
    <source>
        <strain evidence="4">PX69</strain>
    </source>
</reference>
<keyword evidence="4" id="KW-1185">Reference proteome</keyword>
<dbReference type="SUPFAM" id="SSF54523">
    <property type="entry name" value="Pili subunits"/>
    <property type="match status" value="1"/>
</dbReference>
<dbReference type="Proteomes" id="UP000326837">
    <property type="component" value="Chromosome"/>
</dbReference>
<accession>A0A5K7X848</accession>
<evidence type="ECO:0000313" key="3">
    <source>
        <dbReference type="EMBL" id="BBO30623.1"/>
    </source>
</evidence>
<organism evidence="3 4">
    <name type="scientific">Lacipirellula parvula</name>
    <dbReference type="NCBI Taxonomy" id="2650471"/>
    <lineage>
        <taxon>Bacteria</taxon>
        <taxon>Pseudomonadati</taxon>
        <taxon>Planctomycetota</taxon>
        <taxon>Planctomycetia</taxon>
        <taxon>Pirellulales</taxon>
        <taxon>Lacipirellulaceae</taxon>
        <taxon>Lacipirellula</taxon>
    </lineage>
</organism>
<dbReference type="KEGG" id="lpav:PLANPX_0235"/>
<gene>
    <name evidence="3" type="ORF">PLANPX_0235</name>
</gene>
<dbReference type="PANTHER" id="PTHR30093">
    <property type="entry name" value="GENERAL SECRETION PATHWAY PROTEIN G"/>
    <property type="match status" value="1"/>
</dbReference>
<protein>
    <recommendedName>
        <fullName evidence="2">DUF1559 domain-containing protein</fullName>
    </recommendedName>
</protein>
<dbReference type="InterPro" id="IPR011453">
    <property type="entry name" value="DUF1559"/>
</dbReference>
<keyword evidence="1" id="KW-0472">Membrane</keyword>
<name>A0A5K7X848_9BACT</name>
<dbReference type="InterPro" id="IPR045584">
    <property type="entry name" value="Pilin-like"/>
</dbReference>
<keyword evidence="1" id="KW-0812">Transmembrane</keyword>
<dbReference type="AlphaFoldDB" id="A0A5K7X848"/>